<dbReference type="EMBL" id="CARXXK010000001">
    <property type="protein sequence ID" value="CAI6351475.1"/>
    <property type="molecule type" value="Genomic_DNA"/>
</dbReference>
<keyword evidence="3" id="KW-1185">Reference proteome</keyword>
<organism evidence="2 3">
    <name type="scientific">Macrosiphum euphorbiae</name>
    <name type="common">potato aphid</name>
    <dbReference type="NCBI Taxonomy" id="13131"/>
    <lineage>
        <taxon>Eukaryota</taxon>
        <taxon>Metazoa</taxon>
        <taxon>Ecdysozoa</taxon>
        <taxon>Arthropoda</taxon>
        <taxon>Hexapoda</taxon>
        <taxon>Insecta</taxon>
        <taxon>Pterygota</taxon>
        <taxon>Neoptera</taxon>
        <taxon>Paraneoptera</taxon>
        <taxon>Hemiptera</taxon>
        <taxon>Sternorrhyncha</taxon>
        <taxon>Aphidomorpha</taxon>
        <taxon>Aphidoidea</taxon>
        <taxon>Aphididae</taxon>
        <taxon>Macrosiphini</taxon>
        <taxon>Macrosiphum</taxon>
    </lineage>
</organism>
<evidence type="ECO:0000256" key="1">
    <source>
        <dbReference type="SAM" id="MobiDB-lite"/>
    </source>
</evidence>
<comment type="caution">
    <text evidence="2">The sequence shown here is derived from an EMBL/GenBank/DDBJ whole genome shotgun (WGS) entry which is preliminary data.</text>
</comment>
<feature type="compositionally biased region" description="Polar residues" evidence="1">
    <location>
        <begin position="15"/>
        <end position="32"/>
    </location>
</feature>
<sequence>MGYKIKQEEKKLGPISSTRIPAPPTTKSTGETTRQEKRDMSGMKEFLAKKSGQATQQTGQPPTTLQDTIGLLELRPNLSTGPRLPLYVSDRADTSHDGLRAPPRACCGQRQLHTVSIKYPLF</sequence>
<protein>
    <submittedName>
        <fullName evidence="2">Uncharacterized protein</fullName>
    </submittedName>
</protein>
<evidence type="ECO:0000313" key="2">
    <source>
        <dbReference type="EMBL" id="CAI6351475.1"/>
    </source>
</evidence>
<gene>
    <name evidence="2" type="ORF">MEUPH1_LOCUS7819</name>
</gene>
<dbReference type="Proteomes" id="UP001160148">
    <property type="component" value="Unassembled WGS sequence"/>
</dbReference>
<name>A0AAV0W6T4_9HEMI</name>
<proteinExistence type="predicted"/>
<dbReference type="AlphaFoldDB" id="A0AAV0W6T4"/>
<feature type="compositionally biased region" description="Basic and acidic residues" evidence="1">
    <location>
        <begin position="1"/>
        <end position="12"/>
    </location>
</feature>
<evidence type="ECO:0000313" key="3">
    <source>
        <dbReference type="Proteomes" id="UP001160148"/>
    </source>
</evidence>
<feature type="region of interest" description="Disordered" evidence="1">
    <location>
        <begin position="1"/>
        <end position="41"/>
    </location>
</feature>
<reference evidence="2 3" key="1">
    <citation type="submission" date="2023-01" db="EMBL/GenBank/DDBJ databases">
        <authorList>
            <person name="Whitehead M."/>
        </authorList>
    </citation>
    <scope>NUCLEOTIDE SEQUENCE [LARGE SCALE GENOMIC DNA]</scope>
</reference>
<accession>A0AAV0W6T4</accession>